<sequence>MDRGGRPVFSPYGLQALCINQSRIVGENVQLTSQQENSWTYTSLASAINIGLKLLEMPQGRNALAQLGQVVVQEWHRDGAHRFGGDVRQMGRYVDCFLSAMRSQPFPQVTAADLGGPDVLAYTKRIPYVPNWSWDGNFETFIPARSVGFYFNAARVADMAAAASVMGPRNHGMSTSRRSRQESSRMSRRHKDFQFMFAVTTAHELVHVFVAYLSQNSMNLLSYTPERVAHLNYGAPHDEDNSLMRGESGRWFENFLFGGSIEFYRDRRDDHGQVGIAHILDRNGLAYQIVPEFMRRMVQDPQTVRFPFQVSGRPLTVTERRQRGLLSLGSTNTGAPLPAGIMYMRSQHIGPILSYNISDEQLRQIPEAPRRLQGQRVS</sequence>
<evidence type="ECO:0000313" key="1">
    <source>
        <dbReference type="EMBL" id="KAJ3524582.1"/>
    </source>
</evidence>
<dbReference type="EMBL" id="JANRMS010002054">
    <property type="protein sequence ID" value="KAJ3524582.1"/>
    <property type="molecule type" value="Genomic_DNA"/>
</dbReference>
<reference evidence="1" key="1">
    <citation type="submission" date="2022-08" db="EMBL/GenBank/DDBJ databases">
        <title>Genome Sequence of Fusarium decemcellulare.</title>
        <authorList>
            <person name="Buettner E."/>
        </authorList>
    </citation>
    <scope>NUCLEOTIDE SEQUENCE</scope>
    <source>
        <strain evidence="1">Babe19</strain>
    </source>
</reference>
<comment type="caution">
    <text evidence="1">The sequence shown here is derived from an EMBL/GenBank/DDBJ whole genome shotgun (WGS) entry which is preliminary data.</text>
</comment>
<evidence type="ECO:0000313" key="2">
    <source>
        <dbReference type="Proteomes" id="UP001148629"/>
    </source>
</evidence>
<proteinExistence type="predicted"/>
<gene>
    <name evidence="1" type="ORF">NM208_g12005</name>
</gene>
<organism evidence="1 2">
    <name type="scientific">Fusarium decemcellulare</name>
    <dbReference type="NCBI Taxonomy" id="57161"/>
    <lineage>
        <taxon>Eukaryota</taxon>
        <taxon>Fungi</taxon>
        <taxon>Dikarya</taxon>
        <taxon>Ascomycota</taxon>
        <taxon>Pezizomycotina</taxon>
        <taxon>Sordariomycetes</taxon>
        <taxon>Hypocreomycetidae</taxon>
        <taxon>Hypocreales</taxon>
        <taxon>Nectriaceae</taxon>
        <taxon>Fusarium</taxon>
        <taxon>Fusarium decemcellulare species complex</taxon>
    </lineage>
</organism>
<protein>
    <submittedName>
        <fullName evidence="1">Uncharacterized protein</fullName>
    </submittedName>
</protein>
<accession>A0ACC1RS96</accession>
<name>A0ACC1RS96_9HYPO</name>
<keyword evidence="2" id="KW-1185">Reference proteome</keyword>
<dbReference type="Proteomes" id="UP001148629">
    <property type="component" value="Unassembled WGS sequence"/>
</dbReference>